<organism evidence="2 3">
    <name type="scientific">Paenibacillus montaniterrae</name>
    <dbReference type="NCBI Taxonomy" id="429341"/>
    <lineage>
        <taxon>Bacteria</taxon>
        <taxon>Bacillati</taxon>
        <taxon>Bacillota</taxon>
        <taxon>Bacilli</taxon>
        <taxon>Bacillales</taxon>
        <taxon>Paenibacillaceae</taxon>
        <taxon>Paenibacillus</taxon>
    </lineage>
</organism>
<dbReference type="Proteomes" id="UP000683139">
    <property type="component" value="Unassembled WGS sequence"/>
</dbReference>
<evidence type="ECO:0000313" key="2">
    <source>
        <dbReference type="EMBL" id="GIP15645.1"/>
    </source>
</evidence>
<name>A0A919YLF7_9BACL</name>
<dbReference type="RefSeq" id="WP_213513933.1">
    <property type="nucleotide sequence ID" value="NZ_BOSE01000002.1"/>
</dbReference>
<gene>
    <name evidence="2" type="ORF">J40TS1_12870</name>
</gene>
<evidence type="ECO:0000256" key="1">
    <source>
        <dbReference type="SAM" id="MobiDB-lite"/>
    </source>
</evidence>
<proteinExistence type="predicted"/>
<evidence type="ECO:0000313" key="3">
    <source>
        <dbReference type="Proteomes" id="UP000683139"/>
    </source>
</evidence>
<feature type="region of interest" description="Disordered" evidence="1">
    <location>
        <begin position="1"/>
        <end position="23"/>
    </location>
</feature>
<dbReference type="AlphaFoldDB" id="A0A919YLF7"/>
<feature type="compositionally biased region" description="Low complexity" evidence="1">
    <location>
        <begin position="11"/>
        <end position="23"/>
    </location>
</feature>
<protein>
    <submittedName>
        <fullName evidence="2">Uncharacterized protein</fullName>
    </submittedName>
</protein>
<sequence length="178" mass="19567">MTAKKRNSQHQQEVGQSGSTSSQSGLMGFSYAYLYFTFPGANDPIPLAPQESFGDYITWSLEMNLDGTTLYESFSLKAGYFYSIFYRAFVQSNDQMYEPTLGIANNEGIFISDSLIAAPAVANKPVLLRNNIIIFSENSNDNYYLYSLSSATVTSEGLNAGEIEMYPASITITVIGEA</sequence>
<accession>A0A919YLF7</accession>
<dbReference type="EMBL" id="BOSE01000002">
    <property type="protein sequence ID" value="GIP15645.1"/>
    <property type="molecule type" value="Genomic_DNA"/>
</dbReference>
<reference evidence="2" key="1">
    <citation type="submission" date="2021-03" db="EMBL/GenBank/DDBJ databases">
        <title>Antimicrobial resistance genes in bacteria isolated from Japanese honey, and their potential for conferring macrolide and lincosamide resistance in the American foulbrood pathogen Paenibacillus larvae.</title>
        <authorList>
            <person name="Okamoto M."/>
            <person name="Kumagai M."/>
            <person name="Kanamori H."/>
            <person name="Takamatsu D."/>
        </authorList>
    </citation>
    <scope>NUCLEOTIDE SEQUENCE</scope>
    <source>
        <strain evidence="2">J40TS1</strain>
    </source>
</reference>
<comment type="caution">
    <text evidence="2">The sequence shown here is derived from an EMBL/GenBank/DDBJ whole genome shotgun (WGS) entry which is preliminary data.</text>
</comment>
<keyword evidence="3" id="KW-1185">Reference proteome</keyword>